<name>A0A1I3LRS0_9EURY</name>
<evidence type="ECO:0000313" key="5">
    <source>
        <dbReference type="Proteomes" id="UP000182829"/>
    </source>
</evidence>
<dbReference type="InterPro" id="IPR007050">
    <property type="entry name" value="HTH_bacterioopsin"/>
</dbReference>
<dbReference type="Pfam" id="PF04967">
    <property type="entry name" value="HTH_10"/>
    <property type="match status" value="1"/>
</dbReference>
<dbReference type="AlphaFoldDB" id="A0A1I3LRS0"/>
<evidence type="ECO:0000313" key="4">
    <source>
        <dbReference type="EMBL" id="SFI87393.1"/>
    </source>
</evidence>
<reference evidence="4 5" key="1">
    <citation type="submission" date="2016-10" db="EMBL/GenBank/DDBJ databases">
        <authorList>
            <person name="de Groot N.N."/>
        </authorList>
    </citation>
    <scope>NUCLEOTIDE SEQUENCE [LARGE SCALE GENOMIC DNA]</scope>
    <source>
        <strain evidence="4 5">SP2</strain>
    </source>
</reference>
<keyword evidence="2" id="KW-0804">Transcription</keyword>
<evidence type="ECO:0000259" key="3">
    <source>
        <dbReference type="Pfam" id="PF04967"/>
    </source>
</evidence>
<dbReference type="EMBL" id="FORO01000008">
    <property type="protein sequence ID" value="SFI87393.1"/>
    <property type="molecule type" value="Genomic_DNA"/>
</dbReference>
<dbReference type="PANTHER" id="PTHR34236:SF1">
    <property type="entry name" value="DIMETHYL SULFOXIDE REDUCTASE TRANSCRIPTIONAL ACTIVATOR"/>
    <property type="match status" value="1"/>
</dbReference>
<dbReference type="GeneID" id="14207719"/>
<dbReference type="PANTHER" id="PTHR34236">
    <property type="entry name" value="DIMETHYL SULFOXIDE REDUCTASE TRANSCRIPTIONAL ACTIVATOR"/>
    <property type="match status" value="1"/>
</dbReference>
<dbReference type="RefSeq" id="WP_005576233.1">
    <property type="nucleotide sequence ID" value="NZ_FORO01000008.1"/>
</dbReference>
<sequence>MSATGVDRQFKLTLSWTEPGVGHDILECLATAIGEDAVSIDAAVGAGEVGTAPRQLSIDVGPVTRKQLEAARVAVEAGYYDTPRQARLADLGTELDISESAVSQRLANVERALMVALAEADDGERR</sequence>
<feature type="domain" description="HTH bat-type" evidence="3">
    <location>
        <begin position="64"/>
        <end position="114"/>
    </location>
</feature>
<dbReference type="Proteomes" id="UP000182829">
    <property type="component" value="Unassembled WGS sequence"/>
</dbReference>
<protein>
    <submittedName>
        <fullName evidence="4">HTH DNA binding domain-containing protein</fullName>
    </submittedName>
</protein>
<organism evidence="4 5">
    <name type="scientific">Natronobacterium gregoryi</name>
    <dbReference type="NCBI Taxonomy" id="44930"/>
    <lineage>
        <taxon>Archaea</taxon>
        <taxon>Methanobacteriati</taxon>
        <taxon>Methanobacteriota</taxon>
        <taxon>Stenosarchaea group</taxon>
        <taxon>Halobacteria</taxon>
        <taxon>Halobacteriales</taxon>
        <taxon>Natrialbaceae</taxon>
        <taxon>Natronobacterium</taxon>
    </lineage>
</organism>
<proteinExistence type="predicted"/>
<dbReference type="OMA" id="HGEHIRM"/>
<dbReference type="OrthoDB" id="27447at2157"/>
<evidence type="ECO:0000256" key="2">
    <source>
        <dbReference type="ARBA" id="ARBA00023163"/>
    </source>
</evidence>
<accession>A0A1I3LRS0</accession>
<evidence type="ECO:0000256" key="1">
    <source>
        <dbReference type="ARBA" id="ARBA00023015"/>
    </source>
</evidence>
<keyword evidence="1" id="KW-0805">Transcription regulation</keyword>
<gene>
    <name evidence="4" type="ORF">SAMN05443661_10815</name>
</gene>